<dbReference type="Pfam" id="PF00149">
    <property type="entry name" value="Metallophos"/>
    <property type="match status" value="1"/>
</dbReference>
<keyword evidence="2" id="KW-0378">Hydrolase</keyword>
<evidence type="ECO:0000256" key="4">
    <source>
        <dbReference type="ARBA" id="ARBA00025742"/>
    </source>
</evidence>
<name>A0A843YEJ5_9RHOB</name>
<evidence type="ECO:0000256" key="3">
    <source>
        <dbReference type="ARBA" id="ARBA00023004"/>
    </source>
</evidence>
<reference evidence="7 8" key="1">
    <citation type="submission" date="2019-10" db="EMBL/GenBank/DDBJ databases">
        <title>Epibacterium sp. nov., isolated from seawater.</title>
        <authorList>
            <person name="Zhang X."/>
            <person name="Li N."/>
        </authorList>
    </citation>
    <scope>NUCLEOTIDE SEQUENCE [LARGE SCALE GENOMIC DNA]</scope>
    <source>
        <strain evidence="7 8">SM1979</strain>
    </source>
</reference>
<dbReference type="Gene3D" id="3.60.21.10">
    <property type="match status" value="1"/>
</dbReference>
<keyword evidence="8" id="KW-1185">Reference proteome</keyword>
<keyword evidence="3" id="KW-0408">Iron</keyword>
<proteinExistence type="inferred from homology"/>
<evidence type="ECO:0000256" key="2">
    <source>
        <dbReference type="ARBA" id="ARBA00022801"/>
    </source>
</evidence>
<accession>A0A843YEJ5</accession>
<keyword evidence="1" id="KW-0479">Metal-binding</keyword>
<dbReference type="RefSeq" id="WP_153216437.1">
    <property type="nucleotide sequence ID" value="NZ_WIBF01000008.1"/>
</dbReference>
<evidence type="ECO:0000313" key="7">
    <source>
        <dbReference type="EMBL" id="MQQ09496.1"/>
    </source>
</evidence>
<evidence type="ECO:0000256" key="1">
    <source>
        <dbReference type="ARBA" id="ARBA00022723"/>
    </source>
</evidence>
<feature type="domain" description="Calcineurin" evidence="6">
    <location>
        <begin position="337"/>
        <end position="390"/>
    </location>
</feature>
<dbReference type="PANTHER" id="PTHR42988">
    <property type="entry name" value="PHOSPHOHYDROLASE"/>
    <property type="match status" value="1"/>
</dbReference>
<gene>
    <name evidence="7" type="ORF">GFB49_13590</name>
</gene>
<evidence type="ECO:0000259" key="6">
    <source>
        <dbReference type="Pfam" id="PF24408"/>
    </source>
</evidence>
<dbReference type="InterPro" id="IPR004843">
    <property type="entry name" value="Calcineurin-like_PHP"/>
</dbReference>
<feature type="domain" description="Calcineurin-like phosphoesterase" evidence="5">
    <location>
        <begin position="1"/>
        <end position="258"/>
    </location>
</feature>
<evidence type="ECO:0008006" key="9">
    <source>
        <dbReference type="Google" id="ProtNLM"/>
    </source>
</evidence>
<dbReference type="GO" id="GO:0016787">
    <property type="term" value="F:hydrolase activity"/>
    <property type="evidence" value="ECO:0007669"/>
    <property type="project" value="UniProtKB-KW"/>
</dbReference>
<dbReference type="EMBL" id="WIBF01000008">
    <property type="protein sequence ID" value="MQQ09496.1"/>
    <property type="molecule type" value="Genomic_DNA"/>
</dbReference>
<dbReference type="Proteomes" id="UP000444174">
    <property type="component" value="Unassembled WGS sequence"/>
</dbReference>
<organism evidence="7 8">
    <name type="scientific">Tritonibacter litoralis</name>
    <dbReference type="NCBI Taxonomy" id="2662264"/>
    <lineage>
        <taxon>Bacteria</taxon>
        <taxon>Pseudomonadati</taxon>
        <taxon>Pseudomonadota</taxon>
        <taxon>Alphaproteobacteria</taxon>
        <taxon>Rhodobacterales</taxon>
        <taxon>Paracoccaceae</taxon>
        <taxon>Tritonibacter</taxon>
    </lineage>
</organism>
<evidence type="ECO:0000259" key="5">
    <source>
        <dbReference type="Pfam" id="PF00149"/>
    </source>
</evidence>
<sequence>MKFLIISDIHAMSKDLLNLTESSQSKPGSSSIGGYNGSTRGSVYIEDRTTKANRLLAVPEYLIDAGLNQDIDFLICLGDMAHQCKRGVLQLIWQQLNDIANDLSISNICAVSGNHDVASHEVDFQNGSPDSILKNLRPPFPMADPELRRDYHGNQFAVIEEGDVGLVLVDTTSLIGYQGQRKADLWNKGFISNELISGIRASITSSDCSAFVIAMHHHPTRVHKLQDVETDYIENGDNFLTMLQDTGKPCFLLHGHKHFVNFRRYNERQNSPWIFSASSLAATPYPGMQERYKCQFHILDFALNPNTKEISGQIASWDWVAGQWEKAGSTGMTHLIGFGRQSSLKDMAEKISSVVSEGGTLRGKGAFDEVPDLRYLTQDDIFDLQKLLKETHSVEMIASHGVQKFAFYAEDD</sequence>
<dbReference type="SUPFAM" id="SSF56300">
    <property type="entry name" value="Metallo-dependent phosphatases"/>
    <property type="match status" value="1"/>
</dbReference>
<dbReference type="InterPro" id="IPR029052">
    <property type="entry name" value="Metallo-depent_PP-like"/>
</dbReference>
<dbReference type="GO" id="GO:0046872">
    <property type="term" value="F:metal ion binding"/>
    <property type="evidence" value="ECO:0007669"/>
    <property type="project" value="UniProtKB-KW"/>
</dbReference>
<comment type="similarity">
    <text evidence="4">Belongs to the cyclic nucleotide phosphodiesterase class-III family.</text>
</comment>
<protein>
    <recommendedName>
        <fullName evidence="9">Calcineurin-like phosphoesterase domain-containing protein</fullName>
    </recommendedName>
</protein>
<comment type="caution">
    <text evidence="7">The sequence shown here is derived from an EMBL/GenBank/DDBJ whole genome shotgun (WGS) entry which is preliminary data.</text>
</comment>
<dbReference type="InterPro" id="IPR050884">
    <property type="entry name" value="CNP_phosphodiesterase-III"/>
</dbReference>
<dbReference type="Pfam" id="PF24408">
    <property type="entry name" value="wHTH-Calcineurin_assc"/>
    <property type="match status" value="1"/>
</dbReference>
<dbReference type="PANTHER" id="PTHR42988:SF2">
    <property type="entry name" value="CYCLIC NUCLEOTIDE PHOSPHODIESTERASE CBUA0032-RELATED"/>
    <property type="match status" value="1"/>
</dbReference>
<evidence type="ECO:0000313" key="8">
    <source>
        <dbReference type="Proteomes" id="UP000444174"/>
    </source>
</evidence>
<dbReference type="AlphaFoldDB" id="A0A843YEJ5"/>
<dbReference type="InterPro" id="IPR057846">
    <property type="entry name" value="wHTH-Calcineurin_assc"/>
</dbReference>